<evidence type="ECO:0000256" key="1">
    <source>
        <dbReference type="ARBA" id="ARBA00006547"/>
    </source>
</evidence>
<sequence length="249" mass="27349">MIDVDAYLTRIGAHRGDSLAELHAAHVLSVPFEDYDIHLGIPIDLDLDAIAAKVVGRRRGGFCYELNGLFAALLSALGHRVTLVSAFSLDPDRTPGPDFEHARLLVDDAWIADVGNGAGWLHPVPLALGVSAQSGGEVEICRDGDLWWSNERRPGRDAETGWAWRPTPRRLAEFLPRCRYQESDPASPFVARRLAVLSVPGGRISLVNGVFSETGQPDRTVDEAEERRLLAERFGIELPDLPWTNRSAA</sequence>
<name>A0ABP6T9A5_9ACTN</name>
<organism evidence="3 4">
    <name type="scientific">Cryptosporangium minutisporangium</name>
    <dbReference type="NCBI Taxonomy" id="113569"/>
    <lineage>
        <taxon>Bacteria</taxon>
        <taxon>Bacillati</taxon>
        <taxon>Actinomycetota</taxon>
        <taxon>Actinomycetes</taxon>
        <taxon>Cryptosporangiales</taxon>
        <taxon>Cryptosporangiaceae</taxon>
        <taxon>Cryptosporangium</taxon>
    </lineage>
</organism>
<dbReference type="Gene3D" id="3.30.2140.10">
    <property type="entry name" value="Arylamine N-acetyltransferase"/>
    <property type="match status" value="1"/>
</dbReference>
<dbReference type="SUPFAM" id="SSF54001">
    <property type="entry name" value="Cysteine proteinases"/>
    <property type="match status" value="1"/>
</dbReference>
<gene>
    <name evidence="3" type="ORF">GCM10020369_67370</name>
</gene>
<dbReference type="PANTHER" id="PTHR11786">
    <property type="entry name" value="N-HYDROXYARYLAMINE O-ACETYLTRANSFERASE"/>
    <property type="match status" value="1"/>
</dbReference>
<accession>A0ABP6T9A5</accession>
<dbReference type="PRINTS" id="PR01543">
    <property type="entry name" value="ANATRNSFRASE"/>
</dbReference>
<dbReference type="Pfam" id="PF00797">
    <property type="entry name" value="Acetyltransf_2"/>
    <property type="match status" value="1"/>
</dbReference>
<evidence type="ECO:0000313" key="3">
    <source>
        <dbReference type="EMBL" id="GAA3395184.1"/>
    </source>
</evidence>
<reference evidence="4" key="1">
    <citation type="journal article" date="2019" name="Int. J. Syst. Evol. Microbiol.">
        <title>The Global Catalogue of Microorganisms (GCM) 10K type strain sequencing project: providing services to taxonomists for standard genome sequencing and annotation.</title>
        <authorList>
            <consortium name="The Broad Institute Genomics Platform"/>
            <consortium name="The Broad Institute Genome Sequencing Center for Infectious Disease"/>
            <person name="Wu L."/>
            <person name="Ma J."/>
        </authorList>
    </citation>
    <scope>NUCLEOTIDE SEQUENCE [LARGE SCALE GENOMIC DNA]</scope>
    <source>
        <strain evidence="4">JCM 9458</strain>
    </source>
</reference>
<evidence type="ECO:0000313" key="4">
    <source>
        <dbReference type="Proteomes" id="UP001501676"/>
    </source>
</evidence>
<comment type="caution">
    <text evidence="3">The sequence shown here is derived from an EMBL/GenBank/DDBJ whole genome shotgun (WGS) entry which is preliminary data.</text>
</comment>
<proteinExistence type="inferred from homology"/>
<protein>
    <submittedName>
        <fullName evidence="3">Arylamine N-acetyltransferase</fullName>
    </submittedName>
</protein>
<dbReference type="PANTHER" id="PTHR11786:SF0">
    <property type="entry name" value="ARYLAMINE N-ACETYLTRANSFERASE 4-RELATED"/>
    <property type="match status" value="1"/>
</dbReference>
<comment type="similarity">
    <text evidence="1 2">Belongs to the arylamine N-acetyltransferase family.</text>
</comment>
<dbReference type="Proteomes" id="UP001501676">
    <property type="component" value="Unassembled WGS sequence"/>
</dbReference>
<dbReference type="RefSeq" id="WP_345732300.1">
    <property type="nucleotide sequence ID" value="NZ_BAAAYN010000047.1"/>
</dbReference>
<dbReference type="Gene3D" id="2.40.128.150">
    <property type="entry name" value="Cysteine proteinases"/>
    <property type="match status" value="1"/>
</dbReference>
<keyword evidence="4" id="KW-1185">Reference proteome</keyword>
<dbReference type="InterPro" id="IPR038765">
    <property type="entry name" value="Papain-like_cys_pep_sf"/>
</dbReference>
<dbReference type="InterPro" id="IPR001447">
    <property type="entry name" value="Arylamine_N-AcTrfase"/>
</dbReference>
<evidence type="ECO:0000256" key="2">
    <source>
        <dbReference type="RuleBase" id="RU003452"/>
    </source>
</evidence>
<dbReference type="EMBL" id="BAAAYN010000047">
    <property type="protein sequence ID" value="GAA3395184.1"/>
    <property type="molecule type" value="Genomic_DNA"/>
</dbReference>